<name>A0A2A5RPR6_9LACT</name>
<proteinExistence type="predicted"/>
<evidence type="ECO:0000313" key="2">
    <source>
        <dbReference type="Proteomes" id="UP000218181"/>
    </source>
</evidence>
<dbReference type="Proteomes" id="UP000218181">
    <property type="component" value="Unassembled WGS sequence"/>
</dbReference>
<keyword evidence="2" id="KW-1185">Reference proteome</keyword>
<reference evidence="1 2" key="1">
    <citation type="submission" date="2014-12" db="EMBL/GenBank/DDBJ databases">
        <title>Draft genome sequences of 10 type strains of Lactococcus.</title>
        <authorList>
            <person name="Sun Z."/>
            <person name="Zhong Z."/>
            <person name="Liu W."/>
            <person name="Zhang W."/>
            <person name="Zhang H."/>
        </authorList>
    </citation>
    <scope>NUCLEOTIDE SEQUENCE [LARGE SCALE GENOMIC DNA]</scope>
    <source>
        <strain evidence="1 2">JCM 16395</strain>
    </source>
</reference>
<dbReference type="RefSeq" id="WP_143467334.1">
    <property type="nucleotide sequence ID" value="NZ_JXJU01000001.1"/>
</dbReference>
<evidence type="ECO:0000313" key="1">
    <source>
        <dbReference type="EMBL" id="PCS01440.1"/>
    </source>
</evidence>
<sequence>MNKLLVLKFINRLRRKKHIIDIKKFAALKEFLSLFVLLLLVLGAAVFSVYRTVDSTFSNSYMNVPQTTSVDFKKSEPFTTLLIETGTNNPKNVCYAAVLASTNATTKQTTFMNFPVFALIPNQKTITGVYNTNRNDGILQMVKELLNVSVNKVVQVDVNKIGWTGLL</sequence>
<comment type="caution">
    <text evidence="1">The sequence shown here is derived from an EMBL/GenBank/DDBJ whole genome shotgun (WGS) entry which is preliminary data.</text>
</comment>
<dbReference type="STRING" id="1291764.GCA_001311235_00291"/>
<organism evidence="1 2">
    <name type="scientific">Lactococcus fujiensis JCM 16395</name>
    <dbReference type="NCBI Taxonomy" id="1291764"/>
    <lineage>
        <taxon>Bacteria</taxon>
        <taxon>Bacillati</taxon>
        <taxon>Bacillota</taxon>
        <taxon>Bacilli</taxon>
        <taxon>Lactobacillales</taxon>
        <taxon>Streptococcaceae</taxon>
        <taxon>Lactococcus</taxon>
    </lineage>
</organism>
<accession>A0A2A5RPR6</accession>
<dbReference type="OrthoDB" id="27330at2"/>
<dbReference type="EMBL" id="JXJU01000001">
    <property type="protein sequence ID" value="PCS01440.1"/>
    <property type="molecule type" value="Genomic_DNA"/>
</dbReference>
<gene>
    <name evidence="1" type="ORF">RT41_GL000204</name>
</gene>
<dbReference type="AlphaFoldDB" id="A0A2A5RPR6"/>
<protein>
    <submittedName>
        <fullName evidence="1">Uncharacterized protein</fullName>
    </submittedName>
</protein>